<evidence type="ECO:0000256" key="1">
    <source>
        <dbReference type="SAM" id="Phobius"/>
    </source>
</evidence>
<protein>
    <submittedName>
        <fullName evidence="2">Uncharacterized protein</fullName>
    </submittedName>
</protein>
<dbReference type="RefSeq" id="WP_168623036.1">
    <property type="nucleotide sequence ID" value="NZ_JAAZQQ010000002.1"/>
</dbReference>
<proteinExistence type="predicted"/>
<keyword evidence="1" id="KW-0812">Transmembrane</keyword>
<accession>A0A7X6JYN7</accession>
<keyword evidence="3" id="KW-1185">Reference proteome</keyword>
<dbReference type="AlphaFoldDB" id="A0A7X6JYN7"/>
<organism evidence="2 3">
    <name type="scientific">Roseicyclus persicicus</name>
    <dbReference type="NCBI Taxonomy" id="2650661"/>
    <lineage>
        <taxon>Bacteria</taxon>
        <taxon>Pseudomonadati</taxon>
        <taxon>Pseudomonadota</taxon>
        <taxon>Alphaproteobacteria</taxon>
        <taxon>Rhodobacterales</taxon>
        <taxon>Roseobacteraceae</taxon>
        <taxon>Roseicyclus</taxon>
    </lineage>
</organism>
<name>A0A7X6JYN7_9RHOB</name>
<reference evidence="2 3" key="1">
    <citation type="submission" date="2020-04" db="EMBL/GenBank/DDBJ databases">
        <authorList>
            <person name="Yoon J."/>
        </authorList>
    </citation>
    <scope>NUCLEOTIDE SEQUENCE [LARGE SCALE GENOMIC DNA]</scope>
    <source>
        <strain evidence="2 3">KMU-115</strain>
    </source>
</reference>
<dbReference type="Proteomes" id="UP000526408">
    <property type="component" value="Unassembled WGS sequence"/>
</dbReference>
<feature type="transmembrane region" description="Helical" evidence="1">
    <location>
        <begin position="21"/>
        <end position="42"/>
    </location>
</feature>
<sequence length="59" mass="6214">MSAPRTNVETQERRHKPVLTVLRALIGLAALVLVGFVALQIAGSDEVPEEGFSAPAATD</sequence>
<comment type="caution">
    <text evidence="2">The sequence shown here is derived from an EMBL/GenBank/DDBJ whole genome shotgun (WGS) entry which is preliminary data.</text>
</comment>
<gene>
    <name evidence="2" type="ORF">HCU73_08790</name>
</gene>
<evidence type="ECO:0000313" key="2">
    <source>
        <dbReference type="EMBL" id="NKX44684.1"/>
    </source>
</evidence>
<evidence type="ECO:0000313" key="3">
    <source>
        <dbReference type="Proteomes" id="UP000526408"/>
    </source>
</evidence>
<dbReference type="EMBL" id="JAAZQQ010000002">
    <property type="protein sequence ID" value="NKX44684.1"/>
    <property type="molecule type" value="Genomic_DNA"/>
</dbReference>
<keyword evidence="1" id="KW-1133">Transmembrane helix</keyword>
<keyword evidence="1" id="KW-0472">Membrane</keyword>